<protein>
    <submittedName>
        <fullName evidence="1">Uncharacterized protein</fullName>
    </submittedName>
</protein>
<proteinExistence type="predicted"/>
<accession>W1WN69</accession>
<evidence type="ECO:0000313" key="1">
    <source>
        <dbReference type="EMBL" id="ETJ19657.1"/>
    </source>
</evidence>
<reference evidence="1" key="1">
    <citation type="submission" date="2013-12" db="EMBL/GenBank/DDBJ databases">
        <title>A Varibaculum cambriense genome reconstructed from a premature infant gut community with otherwise low bacterial novelty that shifts toward anaerobic metabolism during the third week of life.</title>
        <authorList>
            <person name="Brown C.T."/>
            <person name="Sharon I."/>
            <person name="Thomas B.C."/>
            <person name="Castelle C.J."/>
            <person name="Morowitz M.J."/>
            <person name="Banfield J.F."/>
        </authorList>
    </citation>
    <scope>NUCLEOTIDE SEQUENCE</scope>
</reference>
<name>W1WN69_9ZZZZ</name>
<sequence length="83" mass="9091">MVPPASHRVSRVPWYSGSYLKSSRLKYWAVTICGGAFQLSSSTIPLRYDMSATPAKKTSLVWPVPRSLAATYGIEFLSLPPGT</sequence>
<gene>
    <name evidence="1" type="ORF">Q604_UNBC18489G0004</name>
</gene>
<organism evidence="1">
    <name type="scientific">human gut metagenome</name>
    <dbReference type="NCBI Taxonomy" id="408170"/>
    <lineage>
        <taxon>unclassified sequences</taxon>
        <taxon>metagenomes</taxon>
        <taxon>organismal metagenomes</taxon>
    </lineage>
</organism>
<dbReference type="EMBL" id="AZMM01018489">
    <property type="protein sequence ID" value="ETJ19657.1"/>
    <property type="molecule type" value="Genomic_DNA"/>
</dbReference>
<comment type="caution">
    <text evidence="1">The sequence shown here is derived from an EMBL/GenBank/DDBJ whole genome shotgun (WGS) entry which is preliminary data.</text>
</comment>
<dbReference type="AlphaFoldDB" id="W1WN69"/>